<sequence>MATDLTFSLRCKEPCDIPEVGPSPSMSVQGTYLGVRDSNAKDWHQLFRAYSCSEEVDPIKNLQNMVELCYLWLRPDLHTKEQILDKLVMEQVMISMPLALQVLVMETGVETCKDLEEMLRNKPKEKPESWSIVTLEGQEFLVRNSGVQMSEAKASDMDDVIDLTTKCRSSVSEVKPAKRQDGQALQKLPGTDELSRGQEEALLGNIPAEGEAEGLGPQQHLENELRKDRKEMTGWKGQQPQHPEGPDSVRAEDGKKPQEETSLQNVNGNPLSSYALKREISTQKANRGDVQSLRRSKRRKSDSTCIAQGASQGATDWDTRECPGHMELNSVNLPSTEEPAGHFIDHKIPRLTLYTCQVCAKAFHFKSELIIHQRTHTGETPFKCKSRGKGFLQPSDLRAHQQIHTGEKPYTCSICHKQFTHESTLHNHKRIHTQEKPHECKDCKKRFKHKQNLSSHLRIHTGPKAWN</sequence>
<keyword evidence="4 8" id="KW-0863">Zinc-finger</keyword>
<evidence type="ECO:0000256" key="2">
    <source>
        <dbReference type="ARBA" id="ARBA00022723"/>
    </source>
</evidence>
<dbReference type="EMBL" id="KB320805">
    <property type="protein sequence ID" value="ELW62702.1"/>
    <property type="molecule type" value="Genomic_DNA"/>
</dbReference>
<evidence type="ECO:0000256" key="4">
    <source>
        <dbReference type="ARBA" id="ARBA00022771"/>
    </source>
</evidence>
<dbReference type="FunCoup" id="L9KNG8">
    <property type="interactions" value="13"/>
</dbReference>
<evidence type="ECO:0000256" key="8">
    <source>
        <dbReference type="PROSITE-ProRule" id="PRU00042"/>
    </source>
</evidence>
<evidence type="ECO:0000256" key="10">
    <source>
        <dbReference type="SAM" id="MobiDB-lite"/>
    </source>
</evidence>
<feature type="compositionally biased region" description="Polar residues" evidence="10">
    <location>
        <begin position="260"/>
        <end position="272"/>
    </location>
</feature>
<dbReference type="FunFam" id="3.30.160.60:FF:000478">
    <property type="entry name" value="Zinc finger protein 133"/>
    <property type="match status" value="1"/>
</dbReference>
<dbReference type="InParanoid" id="L9KNG8"/>
<feature type="domain" description="C2H2-type" evidence="11">
    <location>
        <begin position="382"/>
        <end position="409"/>
    </location>
</feature>
<dbReference type="SUPFAM" id="SSF47353">
    <property type="entry name" value="Retrovirus capsid dimerization domain-like"/>
    <property type="match status" value="1"/>
</dbReference>
<reference evidence="14" key="2">
    <citation type="journal article" date="2013" name="Nat. Commun.">
        <title>Genome of the Chinese tree shrew.</title>
        <authorList>
            <person name="Fan Y."/>
            <person name="Huang Z.Y."/>
            <person name="Cao C.C."/>
            <person name="Chen C.S."/>
            <person name="Chen Y.X."/>
            <person name="Fan D.D."/>
            <person name="He J."/>
            <person name="Hou H.L."/>
            <person name="Hu L."/>
            <person name="Hu X.T."/>
            <person name="Jiang X.T."/>
            <person name="Lai R."/>
            <person name="Lang Y.S."/>
            <person name="Liang B."/>
            <person name="Liao S.G."/>
            <person name="Mu D."/>
            <person name="Ma Y.Y."/>
            <person name="Niu Y.Y."/>
            <person name="Sun X.Q."/>
            <person name="Xia J.Q."/>
            <person name="Xiao J."/>
            <person name="Xiong Z.Q."/>
            <person name="Xu L."/>
            <person name="Yang L."/>
            <person name="Zhang Y."/>
            <person name="Zhao W."/>
            <person name="Zhao X.D."/>
            <person name="Zheng Y.T."/>
            <person name="Zhou J.M."/>
            <person name="Zhu Y.B."/>
            <person name="Zhang G.J."/>
            <person name="Wang J."/>
            <person name="Yao Y.G."/>
        </authorList>
    </citation>
    <scope>NUCLEOTIDE SEQUENCE [LARGE SCALE GENOMIC DNA]</scope>
</reference>
<dbReference type="Pfam" id="PF12874">
    <property type="entry name" value="zf-met"/>
    <property type="match status" value="1"/>
</dbReference>
<comment type="subcellular location">
    <subcellularLocation>
        <location evidence="1 9">Nucleus</location>
    </subcellularLocation>
</comment>
<accession>L9KNG8</accession>
<dbReference type="InterPro" id="IPR013087">
    <property type="entry name" value="Znf_C2H2_type"/>
</dbReference>
<dbReference type="Gene3D" id="3.30.160.60">
    <property type="entry name" value="Classic Zinc Finger"/>
    <property type="match status" value="4"/>
</dbReference>
<dbReference type="GO" id="GO:0005634">
    <property type="term" value="C:nucleus"/>
    <property type="evidence" value="ECO:0007669"/>
    <property type="project" value="UniProtKB-SubCell"/>
</dbReference>
<reference evidence="14" key="1">
    <citation type="submission" date="2012-07" db="EMBL/GenBank/DDBJ databases">
        <title>Genome of the Chinese tree shrew, a rising model animal genetically related to primates.</title>
        <authorList>
            <person name="Zhang G."/>
            <person name="Fan Y."/>
            <person name="Yao Y."/>
            <person name="Huang Z."/>
        </authorList>
    </citation>
    <scope>NUCLEOTIDE SEQUENCE [LARGE SCALE GENOMIC DNA]</scope>
</reference>
<dbReference type="SMART" id="SM00355">
    <property type="entry name" value="ZnF_C2H2"/>
    <property type="match status" value="4"/>
</dbReference>
<dbReference type="SMART" id="SM00431">
    <property type="entry name" value="SCAN"/>
    <property type="match status" value="1"/>
</dbReference>
<feature type="region of interest" description="Disordered" evidence="10">
    <location>
        <begin position="229"/>
        <end position="321"/>
    </location>
</feature>
<dbReference type="FunFam" id="3.30.160.60:FF:001498">
    <property type="entry name" value="Zinc finger protein 404"/>
    <property type="match status" value="1"/>
</dbReference>
<evidence type="ECO:0000256" key="7">
    <source>
        <dbReference type="ARBA" id="ARBA00023242"/>
    </source>
</evidence>
<gene>
    <name evidence="13" type="ORF">TREES_T100003117</name>
</gene>
<dbReference type="Proteomes" id="UP000011518">
    <property type="component" value="Unassembled WGS sequence"/>
</dbReference>
<evidence type="ECO:0000256" key="6">
    <source>
        <dbReference type="ARBA" id="ARBA00023125"/>
    </source>
</evidence>
<evidence type="ECO:0000313" key="14">
    <source>
        <dbReference type="Proteomes" id="UP000011518"/>
    </source>
</evidence>
<evidence type="ECO:0000256" key="1">
    <source>
        <dbReference type="ARBA" id="ARBA00004123"/>
    </source>
</evidence>
<keyword evidence="7 9" id="KW-0539">Nucleus</keyword>
<evidence type="ECO:0000259" key="12">
    <source>
        <dbReference type="PROSITE" id="PS50804"/>
    </source>
</evidence>
<dbReference type="Gene3D" id="1.10.4020.10">
    <property type="entry name" value="DNA breaking-rejoining enzymes"/>
    <property type="match status" value="1"/>
</dbReference>
<dbReference type="GO" id="GO:0000978">
    <property type="term" value="F:RNA polymerase II cis-regulatory region sequence-specific DNA binding"/>
    <property type="evidence" value="ECO:0007669"/>
    <property type="project" value="TreeGrafter"/>
</dbReference>
<dbReference type="SUPFAM" id="SSF57667">
    <property type="entry name" value="beta-beta-alpha zinc fingers"/>
    <property type="match status" value="2"/>
</dbReference>
<keyword evidence="5" id="KW-0862">Zinc</keyword>
<feature type="compositionally biased region" description="Basic and acidic residues" evidence="10">
    <location>
        <begin position="244"/>
        <end position="259"/>
    </location>
</feature>
<keyword evidence="6" id="KW-0238">DNA-binding</keyword>
<dbReference type="PROSITE" id="PS00028">
    <property type="entry name" value="ZINC_FINGER_C2H2_1"/>
    <property type="match status" value="3"/>
</dbReference>
<dbReference type="InterPro" id="IPR003309">
    <property type="entry name" value="SCAN_dom"/>
</dbReference>
<dbReference type="GO" id="GO:0008270">
    <property type="term" value="F:zinc ion binding"/>
    <property type="evidence" value="ECO:0007669"/>
    <property type="project" value="UniProtKB-KW"/>
</dbReference>
<keyword evidence="3" id="KW-0677">Repeat</keyword>
<organism evidence="13 14">
    <name type="scientific">Tupaia chinensis</name>
    <name type="common">Chinese tree shrew</name>
    <name type="synonym">Tupaia belangeri chinensis</name>
    <dbReference type="NCBI Taxonomy" id="246437"/>
    <lineage>
        <taxon>Eukaryota</taxon>
        <taxon>Metazoa</taxon>
        <taxon>Chordata</taxon>
        <taxon>Craniata</taxon>
        <taxon>Vertebrata</taxon>
        <taxon>Euteleostomi</taxon>
        <taxon>Mammalia</taxon>
        <taxon>Eutheria</taxon>
        <taxon>Euarchontoglires</taxon>
        <taxon>Scandentia</taxon>
        <taxon>Tupaiidae</taxon>
        <taxon>Tupaia</taxon>
    </lineage>
</organism>
<feature type="compositionally biased region" description="Polar residues" evidence="10">
    <location>
        <begin position="304"/>
        <end position="314"/>
    </location>
</feature>
<feature type="domain" description="SCAN box" evidence="12">
    <location>
        <begin position="44"/>
        <end position="125"/>
    </location>
</feature>
<dbReference type="PROSITE" id="PS50804">
    <property type="entry name" value="SCAN_BOX"/>
    <property type="match status" value="1"/>
</dbReference>
<dbReference type="FunFam" id="3.30.160.60:FF:000290">
    <property type="entry name" value="Zinc finger protein 697 isoform X1"/>
    <property type="match status" value="1"/>
</dbReference>
<evidence type="ECO:0000313" key="13">
    <source>
        <dbReference type="EMBL" id="ELW62702.1"/>
    </source>
</evidence>
<evidence type="ECO:0000256" key="3">
    <source>
        <dbReference type="ARBA" id="ARBA00022737"/>
    </source>
</evidence>
<dbReference type="InterPro" id="IPR038269">
    <property type="entry name" value="SCAN_sf"/>
</dbReference>
<evidence type="ECO:0000256" key="5">
    <source>
        <dbReference type="ARBA" id="ARBA00022833"/>
    </source>
</evidence>
<feature type="domain" description="C2H2-type" evidence="11">
    <location>
        <begin position="438"/>
        <end position="465"/>
    </location>
</feature>
<feature type="region of interest" description="Disordered" evidence="10">
    <location>
        <begin position="171"/>
        <end position="196"/>
    </location>
</feature>
<feature type="domain" description="C2H2-type" evidence="11">
    <location>
        <begin position="410"/>
        <end position="437"/>
    </location>
</feature>
<dbReference type="Pfam" id="PF00096">
    <property type="entry name" value="zf-C2H2"/>
    <property type="match status" value="2"/>
</dbReference>
<proteinExistence type="predicted"/>
<evidence type="ECO:0000256" key="9">
    <source>
        <dbReference type="PROSITE-ProRule" id="PRU00187"/>
    </source>
</evidence>
<dbReference type="PANTHER" id="PTHR23235">
    <property type="entry name" value="KRUEPPEL-LIKE TRANSCRIPTION FACTOR"/>
    <property type="match status" value="1"/>
</dbReference>
<dbReference type="FunFam" id="3.30.160.60:FF:000275">
    <property type="entry name" value="zinc finger protein 90 homolog"/>
    <property type="match status" value="1"/>
</dbReference>
<dbReference type="PANTHER" id="PTHR23235:SF142">
    <property type="entry name" value="ZINC FINGER PROTEIN 384"/>
    <property type="match status" value="1"/>
</dbReference>
<dbReference type="AlphaFoldDB" id="L9KNG8"/>
<dbReference type="Pfam" id="PF02023">
    <property type="entry name" value="SCAN"/>
    <property type="match status" value="1"/>
</dbReference>
<name>L9KNG8_TUPCH</name>
<protein>
    <submittedName>
        <fullName evidence="13">Zinc finger and SCAN domain-containing protein 5B</fullName>
    </submittedName>
</protein>
<keyword evidence="14" id="KW-1185">Reference proteome</keyword>
<dbReference type="PROSITE" id="PS50157">
    <property type="entry name" value="ZINC_FINGER_C2H2_2"/>
    <property type="match status" value="4"/>
</dbReference>
<dbReference type="InterPro" id="IPR036236">
    <property type="entry name" value="Znf_C2H2_sf"/>
</dbReference>
<feature type="domain" description="C2H2-type" evidence="11">
    <location>
        <begin position="354"/>
        <end position="381"/>
    </location>
</feature>
<dbReference type="GO" id="GO:0000981">
    <property type="term" value="F:DNA-binding transcription factor activity, RNA polymerase II-specific"/>
    <property type="evidence" value="ECO:0007669"/>
    <property type="project" value="TreeGrafter"/>
</dbReference>
<keyword evidence="2" id="KW-0479">Metal-binding</keyword>
<evidence type="ECO:0000259" key="11">
    <source>
        <dbReference type="PROSITE" id="PS50157"/>
    </source>
</evidence>